<evidence type="ECO:0000259" key="2">
    <source>
        <dbReference type="Pfam" id="PF00534"/>
    </source>
</evidence>
<dbReference type="Pfam" id="PF00534">
    <property type="entry name" value="Glycos_transf_1"/>
    <property type="match status" value="1"/>
</dbReference>
<dbReference type="InterPro" id="IPR028098">
    <property type="entry name" value="Glyco_trans_4-like_N"/>
</dbReference>
<proteinExistence type="predicted"/>
<gene>
    <name evidence="4" type="ORF">GM920_10850</name>
</gene>
<evidence type="ECO:0000313" key="4">
    <source>
        <dbReference type="EMBL" id="MBB2149406.1"/>
    </source>
</evidence>
<protein>
    <submittedName>
        <fullName evidence="4">Glycosyltransferase</fullName>
    </submittedName>
</protein>
<dbReference type="SUPFAM" id="SSF53756">
    <property type="entry name" value="UDP-Glycosyltransferase/glycogen phosphorylase"/>
    <property type="match status" value="1"/>
</dbReference>
<dbReference type="InterPro" id="IPR001296">
    <property type="entry name" value="Glyco_trans_1"/>
</dbReference>
<comment type="caution">
    <text evidence="4">The sequence shown here is derived from an EMBL/GenBank/DDBJ whole genome shotgun (WGS) entry which is preliminary data.</text>
</comment>
<evidence type="ECO:0000313" key="5">
    <source>
        <dbReference type="Proteomes" id="UP000636110"/>
    </source>
</evidence>
<feature type="domain" description="Glycosyltransferase subfamily 4-like N-terminal" evidence="3">
    <location>
        <begin position="16"/>
        <end position="174"/>
    </location>
</feature>
<feature type="domain" description="Glycosyl transferase family 1" evidence="2">
    <location>
        <begin position="191"/>
        <end position="346"/>
    </location>
</feature>
<dbReference type="CDD" id="cd03809">
    <property type="entry name" value="GT4_MtfB-like"/>
    <property type="match status" value="1"/>
</dbReference>
<keyword evidence="1" id="KW-0808">Transferase</keyword>
<evidence type="ECO:0000256" key="1">
    <source>
        <dbReference type="ARBA" id="ARBA00022679"/>
    </source>
</evidence>
<sequence length="375" mass="42920">MKIGFDGKRAANNLTGLGNYSRSLITHLAEFFPQNQYFVYTPKVKEHKQISRFLQLNGIKIELPDRPGWFWRTSGIKKQLLKDQIDLFHGLSHEIPLGIQHSRIPSVVTIHDLIFLRFPQYYGRIDRFIYGLKFRYACKHADKIVAISECTKRDLIHFFDTDPNKIEVVYQSCDDSFKSATDQHKKQEVRIKHQLPEKYILNVGTIETRKNLMTLIKALPEIHPDYQLVVVGRKTAYTALVKKEIDLLGLRSRVTFLQNVPFDDLPSIYQLASAFVYPSLYEGFGIPIIEAMYSGVPVIAATGSCLEEAGGDHSLYVPPFDHKALSLSINKVLNSPGLATEMIAKGLEYVKKFETRVLTEEMIKIYTQVLSNHQK</sequence>
<reference evidence="4 5" key="1">
    <citation type="submission" date="2019-11" db="EMBL/GenBank/DDBJ databases">
        <title>Description of Pedobacter sp. LMG 31462T.</title>
        <authorList>
            <person name="Carlier A."/>
            <person name="Qi S."/>
            <person name="Vandamme P."/>
        </authorList>
    </citation>
    <scope>NUCLEOTIDE SEQUENCE [LARGE SCALE GENOMIC DNA]</scope>
    <source>
        <strain evidence="4 5">LMG 31462</strain>
    </source>
</reference>
<dbReference type="PANTHER" id="PTHR46401">
    <property type="entry name" value="GLYCOSYLTRANSFERASE WBBK-RELATED"/>
    <property type="match status" value="1"/>
</dbReference>
<dbReference type="Pfam" id="PF13439">
    <property type="entry name" value="Glyco_transf_4"/>
    <property type="match status" value="1"/>
</dbReference>
<accession>A0ABR6EVV3</accession>
<organism evidence="4 5">
    <name type="scientific">Pedobacter gandavensis</name>
    <dbReference type="NCBI Taxonomy" id="2679963"/>
    <lineage>
        <taxon>Bacteria</taxon>
        <taxon>Pseudomonadati</taxon>
        <taxon>Bacteroidota</taxon>
        <taxon>Sphingobacteriia</taxon>
        <taxon>Sphingobacteriales</taxon>
        <taxon>Sphingobacteriaceae</taxon>
        <taxon>Pedobacter</taxon>
    </lineage>
</organism>
<name>A0ABR6EVV3_9SPHI</name>
<keyword evidence="5" id="KW-1185">Reference proteome</keyword>
<dbReference type="EMBL" id="WNXC01000003">
    <property type="protein sequence ID" value="MBB2149406.1"/>
    <property type="molecule type" value="Genomic_DNA"/>
</dbReference>
<evidence type="ECO:0000259" key="3">
    <source>
        <dbReference type="Pfam" id="PF13439"/>
    </source>
</evidence>
<dbReference type="RefSeq" id="WP_182956963.1">
    <property type="nucleotide sequence ID" value="NZ_WNXC01000003.1"/>
</dbReference>
<dbReference type="Proteomes" id="UP000636110">
    <property type="component" value="Unassembled WGS sequence"/>
</dbReference>
<dbReference type="Gene3D" id="3.40.50.2000">
    <property type="entry name" value="Glycogen Phosphorylase B"/>
    <property type="match status" value="2"/>
</dbReference>
<dbReference type="PANTHER" id="PTHR46401:SF2">
    <property type="entry name" value="GLYCOSYLTRANSFERASE WBBK-RELATED"/>
    <property type="match status" value="1"/>
</dbReference>